<evidence type="ECO:0000259" key="4">
    <source>
        <dbReference type="PROSITE" id="PS50995"/>
    </source>
</evidence>
<protein>
    <submittedName>
        <fullName evidence="5">MarR family transcriptional regulator</fullName>
    </submittedName>
</protein>
<dbReference type="Pfam" id="PF12802">
    <property type="entry name" value="MarR_2"/>
    <property type="match status" value="1"/>
</dbReference>
<dbReference type="InterPro" id="IPR000835">
    <property type="entry name" value="HTH_MarR-typ"/>
</dbReference>
<dbReference type="Gene3D" id="1.10.10.10">
    <property type="entry name" value="Winged helix-like DNA-binding domain superfamily/Winged helix DNA-binding domain"/>
    <property type="match status" value="1"/>
</dbReference>
<dbReference type="OrthoDB" id="8452803at2"/>
<evidence type="ECO:0000256" key="3">
    <source>
        <dbReference type="ARBA" id="ARBA00023163"/>
    </source>
</evidence>
<dbReference type="GO" id="GO:0003700">
    <property type="term" value="F:DNA-binding transcription factor activity"/>
    <property type="evidence" value="ECO:0007669"/>
    <property type="project" value="InterPro"/>
</dbReference>
<dbReference type="PANTHER" id="PTHR33164:SF64">
    <property type="entry name" value="TRANSCRIPTIONAL REGULATOR SLYA"/>
    <property type="match status" value="1"/>
</dbReference>
<dbReference type="InterPro" id="IPR036390">
    <property type="entry name" value="WH_DNA-bd_sf"/>
</dbReference>
<dbReference type="PROSITE" id="PS50995">
    <property type="entry name" value="HTH_MARR_2"/>
    <property type="match status" value="1"/>
</dbReference>
<reference evidence="5 6" key="1">
    <citation type="submission" date="2019-07" db="EMBL/GenBank/DDBJ databases">
        <title>Whole genome shotgun sequence of Rhizobium naphthalenivorans NBRC 107585.</title>
        <authorList>
            <person name="Hosoyama A."/>
            <person name="Uohara A."/>
            <person name="Ohji S."/>
            <person name="Ichikawa N."/>
        </authorList>
    </citation>
    <scope>NUCLEOTIDE SEQUENCE [LARGE SCALE GENOMIC DNA]</scope>
    <source>
        <strain evidence="5 6">NBRC 107585</strain>
    </source>
</reference>
<keyword evidence="3" id="KW-0804">Transcription</keyword>
<dbReference type="AlphaFoldDB" id="A0A512HKC9"/>
<evidence type="ECO:0000256" key="1">
    <source>
        <dbReference type="ARBA" id="ARBA00023015"/>
    </source>
</evidence>
<dbReference type="PRINTS" id="PR00598">
    <property type="entry name" value="HTHMARR"/>
</dbReference>
<proteinExistence type="predicted"/>
<dbReference type="RefSeq" id="WP_147180878.1">
    <property type="nucleotide sequence ID" value="NZ_BJZP01000014.1"/>
</dbReference>
<keyword evidence="1" id="KW-0805">Transcription regulation</keyword>
<feature type="domain" description="HTH marR-type" evidence="4">
    <location>
        <begin position="8"/>
        <end position="140"/>
    </location>
</feature>
<dbReference type="Proteomes" id="UP000321717">
    <property type="component" value="Unassembled WGS sequence"/>
</dbReference>
<dbReference type="SUPFAM" id="SSF46785">
    <property type="entry name" value="Winged helix' DNA-binding domain"/>
    <property type="match status" value="1"/>
</dbReference>
<dbReference type="EMBL" id="BJZP01000014">
    <property type="protein sequence ID" value="GEO85908.1"/>
    <property type="molecule type" value="Genomic_DNA"/>
</dbReference>
<evidence type="ECO:0000256" key="2">
    <source>
        <dbReference type="ARBA" id="ARBA00023125"/>
    </source>
</evidence>
<evidence type="ECO:0000313" key="5">
    <source>
        <dbReference type="EMBL" id="GEO85908.1"/>
    </source>
</evidence>
<comment type="caution">
    <text evidence="5">The sequence shown here is derived from an EMBL/GenBank/DDBJ whole genome shotgun (WGS) entry which is preliminary data.</text>
</comment>
<dbReference type="GO" id="GO:0003677">
    <property type="term" value="F:DNA binding"/>
    <property type="evidence" value="ECO:0007669"/>
    <property type="project" value="UniProtKB-KW"/>
</dbReference>
<evidence type="ECO:0000313" key="6">
    <source>
        <dbReference type="Proteomes" id="UP000321717"/>
    </source>
</evidence>
<organism evidence="5 6">
    <name type="scientific">Ciceribacter naphthalenivorans</name>
    <dbReference type="NCBI Taxonomy" id="1118451"/>
    <lineage>
        <taxon>Bacteria</taxon>
        <taxon>Pseudomonadati</taxon>
        <taxon>Pseudomonadota</taxon>
        <taxon>Alphaproteobacteria</taxon>
        <taxon>Hyphomicrobiales</taxon>
        <taxon>Rhizobiaceae</taxon>
        <taxon>Ciceribacter</taxon>
    </lineage>
</organism>
<dbReference type="GO" id="GO:0006950">
    <property type="term" value="P:response to stress"/>
    <property type="evidence" value="ECO:0007669"/>
    <property type="project" value="TreeGrafter"/>
</dbReference>
<sequence>MAGAPDLNESFTRSLATVLRQWTRHVDLQFRELGLSQARWRVLFELSRRQDVTQIELAHSLGIEGATLVRLLDRLEADGLVERHPCEDDRRAKRLHLTDGTKPLIDKMKKIAAASRAELLAEVSPDDLRTATRVLSQIETRLELLRSDQNG</sequence>
<dbReference type="InterPro" id="IPR036388">
    <property type="entry name" value="WH-like_DNA-bd_sf"/>
</dbReference>
<dbReference type="SMART" id="SM00347">
    <property type="entry name" value="HTH_MARR"/>
    <property type="match status" value="1"/>
</dbReference>
<accession>A0A512HKC9</accession>
<dbReference type="InterPro" id="IPR039422">
    <property type="entry name" value="MarR/SlyA-like"/>
</dbReference>
<name>A0A512HKC9_9HYPH</name>
<gene>
    <name evidence="5" type="ORF">RNA01_28400</name>
</gene>
<keyword evidence="2" id="KW-0238">DNA-binding</keyword>
<keyword evidence="6" id="KW-1185">Reference proteome</keyword>
<dbReference type="PANTHER" id="PTHR33164">
    <property type="entry name" value="TRANSCRIPTIONAL REGULATOR, MARR FAMILY"/>
    <property type="match status" value="1"/>
</dbReference>